<dbReference type="Proteomes" id="UP000241868">
    <property type="component" value="Unassembled WGS sequence"/>
</dbReference>
<sequence>MTVIQNKRQHRKDGKDCDISDSGADWSVSVWGFPVLRHKAGHPKAAKDFLQVKLLWLSQRRSVALWRAGTFVFKAVGTGIRPIRFGDI</sequence>
<evidence type="ECO:0000256" key="1">
    <source>
        <dbReference type="SAM" id="MobiDB-lite"/>
    </source>
</evidence>
<accession>A0A2P7TXT0</accession>
<dbReference type="EMBL" id="PXYY01000099">
    <property type="protein sequence ID" value="PSJ79527.1"/>
    <property type="molecule type" value="Genomic_DNA"/>
</dbReference>
<comment type="caution">
    <text evidence="2">The sequence shown here is derived from an EMBL/GenBank/DDBJ whole genome shotgun (WGS) entry which is preliminary data.</text>
</comment>
<dbReference type="AlphaFoldDB" id="A0A2P7TXT0"/>
<proteinExistence type="predicted"/>
<name>A0A2P7TXT0_9NEIS</name>
<keyword evidence="3" id="KW-1185">Reference proteome</keyword>
<feature type="region of interest" description="Disordered" evidence="1">
    <location>
        <begin position="1"/>
        <end position="21"/>
    </location>
</feature>
<organism evidence="2 3">
    <name type="scientific">Neisseria iguanae</name>
    <dbReference type="NCBI Taxonomy" id="90242"/>
    <lineage>
        <taxon>Bacteria</taxon>
        <taxon>Pseudomonadati</taxon>
        <taxon>Pseudomonadota</taxon>
        <taxon>Betaproteobacteria</taxon>
        <taxon>Neisseriales</taxon>
        <taxon>Neisseriaceae</taxon>
        <taxon>Neisseria</taxon>
    </lineage>
</organism>
<evidence type="ECO:0000313" key="2">
    <source>
        <dbReference type="EMBL" id="PSJ79527.1"/>
    </source>
</evidence>
<protein>
    <submittedName>
        <fullName evidence="2">Uncharacterized protein</fullName>
    </submittedName>
</protein>
<evidence type="ECO:0000313" key="3">
    <source>
        <dbReference type="Proteomes" id="UP000241868"/>
    </source>
</evidence>
<gene>
    <name evidence="2" type="ORF">C7N83_11730</name>
</gene>
<reference evidence="2 3" key="1">
    <citation type="submission" date="2018-03" db="EMBL/GenBank/DDBJ databases">
        <title>Neisseria weixii sp. nov., isolated from the intestinal contents of Tibetan Plateau pika (Ochotona curzoniae) in Yushu, Qinghai Province, China.</title>
        <authorList>
            <person name="Gui Z."/>
        </authorList>
    </citation>
    <scope>NUCLEOTIDE SEQUENCE [LARGE SCALE GENOMIC DNA]</scope>
    <source>
        <strain evidence="2 3">ATCC 51483</strain>
    </source>
</reference>